<dbReference type="InterPro" id="IPR012334">
    <property type="entry name" value="Pectin_lyas_fold"/>
</dbReference>
<dbReference type="InterPro" id="IPR013320">
    <property type="entry name" value="ConA-like_dom_sf"/>
</dbReference>
<gene>
    <name evidence="9" type="ORF">HMI49_24910</name>
</gene>
<keyword evidence="6" id="KW-0175">Coiled coil</keyword>
<keyword evidence="5" id="KW-1015">Disulfide bond</keyword>
<evidence type="ECO:0000256" key="2">
    <source>
        <dbReference type="ARBA" id="ARBA00022723"/>
    </source>
</evidence>
<dbReference type="Pfam" id="PF13385">
    <property type="entry name" value="Laminin_G_3"/>
    <property type="match status" value="3"/>
</dbReference>
<evidence type="ECO:0000313" key="10">
    <source>
        <dbReference type="Proteomes" id="UP000563426"/>
    </source>
</evidence>
<dbReference type="SMART" id="SM00560">
    <property type="entry name" value="LamGL"/>
    <property type="match status" value="3"/>
</dbReference>
<dbReference type="SUPFAM" id="SSF51126">
    <property type="entry name" value="Pectin lyase-like"/>
    <property type="match status" value="2"/>
</dbReference>
<dbReference type="PANTHER" id="PTHR19277:SF125">
    <property type="entry name" value="B6"/>
    <property type="match status" value="1"/>
</dbReference>
<evidence type="ECO:0000256" key="5">
    <source>
        <dbReference type="ARBA" id="ARBA00023157"/>
    </source>
</evidence>
<dbReference type="InterPro" id="IPR006558">
    <property type="entry name" value="LamG-like"/>
</dbReference>
<dbReference type="InterPro" id="IPR046839">
    <property type="entry name" value="ABC_toxin_N"/>
</dbReference>
<dbReference type="RefSeq" id="WP_171436811.1">
    <property type="nucleotide sequence ID" value="NZ_JABFJV010000163.1"/>
</dbReference>
<dbReference type="GO" id="GO:0046872">
    <property type="term" value="F:metal ion binding"/>
    <property type="evidence" value="ECO:0007669"/>
    <property type="project" value="UniProtKB-KW"/>
</dbReference>
<dbReference type="PANTHER" id="PTHR19277">
    <property type="entry name" value="PENTRAXIN"/>
    <property type="match status" value="1"/>
</dbReference>
<dbReference type="Pfam" id="PF18413">
    <property type="entry name" value="Neuraminidase"/>
    <property type="match status" value="1"/>
</dbReference>
<keyword evidence="2" id="KW-0479">Metal-binding</keyword>
<feature type="coiled-coil region" evidence="6">
    <location>
        <begin position="3497"/>
        <end position="3545"/>
    </location>
</feature>
<feature type="domain" description="LamG-like jellyroll fold" evidence="8">
    <location>
        <begin position="1747"/>
        <end position="1895"/>
    </location>
</feature>
<keyword evidence="10" id="KW-1185">Reference proteome</keyword>
<comment type="cofactor">
    <cofactor evidence="1">
        <name>Ca(2+)</name>
        <dbReference type="ChEBI" id="CHEBI:29108"/>
    </cofactor>
</comment>
<evidence type="ECO:0000256" key="7">
    <source>
        <dbReference type="SAM" id="MobiDB-lite"/>
    </source>
</evidence>
<dbReference type="InterPro" id="IPR051360">
    <property type="entry name" value="Neuronal_Pentraxin_Related"/>
</dbReference>
<evidence type="ECO:0000256" key="1">
    <source>
        <dbReference type="ARBA" id="ARBA00001913"/>
    </source>
</evidence>
<evidence type="ECO:0000259" key="8">
    <source>
        <dbReference type="SMART" id="SM00560"/>
    </source>
</evidence>
<dbReference type="Gene3D" id="2.160.20.10">
    <property type="entry name" value="Single-stranded right-handed beta-helix, Pectin lyase-like"/>
    <property type="match status" value="1"/>
</dbReference>
<feature type="domain" description="LamG-like jellyroll fold" evidence="8">
    <location>
        <begin position="724"/>
        <end position="857"/>
    </location>
</feature>
<dbReference type="InterPro" id="IPR040840">
    <property type="entry name" value="TcA_TcB_BD"/>
</dbReference>
<name>A0A7Y4KM98_9BACT</name>
<evidence type="ECO:0000256" key="4">
    <source>
        <dbReference type="ARBA" id="ARBA00022837"/>
    </source>
</evidence>
<dbReference type="Gene3D" id="2.60.120.200">
    <property type="match status" value="3"/>
</dbReference>
<dbReference type="Pfam" id="PF18276">
    <property type="entry name" value="TcA_TcB_BD"/>
    <property type="match status" value="1"/>
</dbReference>
<reference evidence="9 10" key="1">
    <citation type="submission" date="2020-05" db="EMBL/GenBank/DDBJ databases">
        <authorList>
            <person name="Whitworth D."/>
        </authorList>
    </citation>
    <scope>NUCLEOTIDE SEQUENCE [LARGE SCALE GENOMIC DNA]</scope>
    <source>
        <strain evidence="9 10">AB043B</strain>
    </source>
</reference>
<evidence type="ECO:0000256" key="6">
    <source>
        <dbReference type="SAM" id="Coils"/>
    </source>
</evidence>
<comment type="caution">
    <text evidence="9">The sequence shown here is derived from an EMBL/GenBank/DDBJ whole genome shotgun (WGS) entry which is preliminary data.</text>
</comment>
<feature type="region of interest" description="Disordered" evidence="7">
    <location>
        <begin position="3314"/>
        <end position="3334"/>
    </location>
</feature>
<dbReference type="InterPro" id="IPR041079">
    <property type="entry name" value="Neuraminidase-like"/>
</dbReference>
<dbReference type="Pfam" id="PF20220">
    <property type="entry name" value="ABC_toxin_N"/>
    <property type="match status" value="1"/>
</dbReference>
<dbReference type="InterPro" id="IPR011050">
    <property type="entry name" value="Pectin_lyase_fold/virulence"/>
</dbReference>
<sequence length="3980" mass="427219">MTDASPASSAWLKAFLARNPKLKLSLAALSAPKLIGSLDWGADAGGAPASRDALLELLRRIARLAHVERDPLRAHALVCAGYLSAHHIARETVGAFVQAMEGTIGAEAAWAVYQRAQGVRSLAVQRWMRVREAVSPYHRMLSARTRPNVSQDNPPPPVAPGLSVNYPSLFGEAPYADVPHDASILGPGAYFTDLMSLVQRSITDLQGDLGPLALSQRRPDLWNLLLTPENATDLVSNADLVLEILESTVAAQPPDRASLLTPSYPPGAPDVIEVTPSWPSPQQAGTTYVVDRGSGTGPVVVGADPLTKSTTIRSGLGMQAVSIQEAAIVIEAPPPTPSAPSVVIEGFSFSFGTGATATSLLSFVGGSLTLRNCVFSASGPTLQDGWAITCAGATGTIVLENCTFVDTSDAASHAAIDATSSGPLTLSLADSILWPKNRPAHGYAAVKVGTRTAVNVGFCDIRGGRASITSNDTPATAQTNYANTNFDASPEFKDVTFAQLQPSSPCIGRGSHGNDVGASLDVYDWLAWAIASFDLPFDLRLESGRLALEGLGTAPEEIDRSCSGFVKAWRQNLYFPLTQLGLSLADYQVLTHPLSGGLEPYFGLSTSTFLQEAVVLAPSLAKGPGWSFPASAFGSWTGLSPDGLRELVYQDLSPAEIAERIQEGGGAERLSGWCGFYVNGQEAGACNTLALLTQYAPVGQYALAFTASDGVSVSFPAFQTPPSGSFTVSFWMYLPAAQEAVLLSTEGQGGIEWRMDGASLRVQVPGASSTLDLSAFLAHPQWVHIATVYDQTAQTLTTFVNGERAAQASQVQAFSWPAASGLSLGGPCTTGTSSTATTCFSGGLCELTVWKVARTAEDLQAGFQRPAMLAPASAQNAPPPDLLAYWPVNDNAGKKVLDWADTSYPQSPNNGIAQGAATFAPVGLPHQHALSAGQSLNQQGLIFVRLELLTGTADGVAPGVTLGNLDRINRFVRLARRTGWSFTELDWALFTLFQLNPAGTHDFTTPAFFADLARLRLLQTRLELGLREVCALVGPLKPFGMGRLGDGRSLFDALYNRPPFAATTFSPDMSLVLLLKDDFETPGPIARRLAAMLTLDTRQLTAIARQLASGDTLTISGATLTAFYRYRVVAGWLGLDIESLIDLLHCASLSTLGSSCTPSDLSAFVREVRWIADAKLKPTDLRYLTTPPDSKDAFPYQQKLELEFRERLPRLTEQLERELSVWRVGPASFISPVLDEARSVLLFTKAVQDGYLDPSGLITSKLWARLPVAPYRVPSAEYKTIGEAVAAAAAALGQGAPAVTVLVAAGTHDQPGDSGIQVTLSGGVLTLQSEAGPGTTVIDCKKASFLQLSQGGNAQVVINGLTVQNASGSPDGGAITTTCPLQLVNCIFKGNTAHNGGAVCVLGPTGGALEFVAENCVFYSNIATSTGGALSLTGSKALLRFCTLYQNSSALNLSNGVHLDADSLLTIDHSILWDTSGLSHDDWSGGGIVIPNDSDLNAPNLTKPDKNGCIFVDPKLLDPLNGVYEPGPGSPCIGAARDGANMGYGGSTGELITVLALYPFAYAQIAVLHKSLARFFRNEQLPLDAVLSALGPSQNGLQLLTGEGDSTPAVAYLRDVFRYVLLADLFGLDGRLLALVFSNPSLLSLSGGGTPYQPTLRDLRTLARFADLRTRYPGAQEALIATLRSSVAGTLLKPAEEALAHLFDWSTSDVRSVLEACRSGCLTSVSTQENNGALKTAPRRQVDPQLHALTVEAWVRTSTPLPPSTAKAGNTFLGFLSATTHDWSFVVRIEPGSRNFTFNVEDPSTSTQNRTAVTASSITVEANRWYHVCAVFNAGSLSLFVDGNLCDSKSVQQDSIALSPSSQGMILGQDLQGIDAGVTNSIAEVRLWRTARTPEQIRARMQERILSSEPDFSNLSGYWTFEDTRWLDETGNWNAGQPNGEVKQFFEALAPVALAQVLSSAEAIDLSQRTGLDVSLLLALYRNGLSVDAEPLLAALAAKDSDTAGAVQAAITDRKREALKRFALRHIDARTRPLGFPVVNDNRLSDYLLVDVDMAAQTSTSRIVQATLSLQQYVQRCQLGLEPGVGAIGITDTEWGWMGTYREWEANRKVFLHPETYVRPELRKNKTPLFVELERSLANSELTRAGLEKLYRRYLDQLAVVSSLHTVGSWYEPAERIDSALVSRSKAGGNNAFVQVSPNWSEQLPTLSVEAWVRSSAKQRPPDGNKFLGFGASNNYVRSFVALGFGPSGLLPAVYLKDDLPGNTCIPANVTMEAGRWYHLCFVFDHGAVTLYVDGRVCSAPTTVDYSTLILPQDGAMFLGQDPSGNHGDTVNSIAEVRFWNTARTREQILANMRRRIPVSAPDFNGLLGYWTFDDDSLVSRAGQWTQGTVSGDVSFEFPTLDLLSQTPAAVDTYHFIGRTRTQPFTFYHRVKEVHGPAAPGADSVWGPWEQIGLSINSPYASPVVVDGQLYLFWAETRYVNGNDKATPPVVAHNEVTLKYSRRNADGSWLAPQSPFPTISLPGNIDLDASPVWRKPYALPMASNGKTAILVIYGGSSTSTTPFCYVLNRDQTVTTGLSVDLGSTADTSYSLVEPVTSSQTPALYTFTGQSILAANYFDVDSSIVGIGTDSGMYGTTVSVFPADFLKTGGTFVKNHSGTLGNTSLPFLRYGGMCFTSIPDGSSGSISLYGCVDPRETDWNLINQNIAPQGNGVIASMVAWNGSIYGSINGKDRFSIIQANSSALTSTAPWTLSFQYSFVGVDYGLGPQLVPGDDGNLYCFFVNNGTVYGTSCDRQGNWKDPAATSIGSAAKVSAPVFWNWRWYCGVSSPDGSVHLWQATTLGGPWTHLQQATVPSGASILVAGCPTGFVCIQVDFPSGMMTCIKGTPDPRSQGWTTLPKFVPYANPTPTVLILARLPGAPASQLLASIPADASSMPVANQLSAYTFAAAGAEFLIRAWDASTSTLQRLDAQVVASVADGLVTLSGTSPVDLSNAHFSFERLTSTTVPALSRALAEGGVDALLGAGSQRTPESPFFDLNANLFDPNVKRGCVLPPEDDRIRFELSNAYGLYFRELFFFIPWLIAEQLQKNRHFKEARQYLEYIFKPSAAAGGGDYWRCAWLAGVSPKSTLEALEQLDPAALALYRKDPFDSGAIADLRPSAYQRAIVTAYIQNLLAWGDDLFAQNTRESIHQAEQLYRYAGDLLGPRPRRVEYTPPPPETYAELRAQEENEFLLALERLGLKDGASAPTPPLEGMDPNGSIADYGFYFGVPDSPEFLANWDRVEDRLYKIRNGLDLAGAQNDLSLFEPPLSLEEIQRRGSQGGAGAAAGNSSNADRSLEGARFSNLLFSARMMANSVIEFGSSLLRALEAKDADGLAALQVGQQSAIAERLRLVRTEEVNNVTAMLASQQAALESAQHRKDFYAQLIRNGWSAAETAGVTLASGSLAPRMLSLLENQLSVPLHLLPEIFGFAVGGASPGAAVQAQAAVSGDMSALLSESASLANTIASYERRAQEWQLQQRLAEFDITQLNAQIQSAQHQVNAARLQSALEETTLKQARDVEAYYRNKFTNAELYGWMADTLGQLYSEIYQVALGMAQLAQAALTSLSGLDQQFISNGGWDSQRKGLLAGESLLLDLARMEQAYWQWERAQPPVPLAKIVSLKKIDPYAYLQLVTTGACTFKLSEELFDRDHPGHYLRTLQSLSLQLPGVADERGEVHASLTRLSHELVRQPDAAAVGFLLGTSSEIPGRALRRSLQSRHSALSHAALVDSREQGEFHSGNLDIFAGGGAVSTWRLELPPEQSRLDLLAVDDVVLTVHYTARHGGEAFRREVEAALPAHSGTLLLDIARDFPEAWRAFQSGTGDADRKLTLKVTRRLLPRNLPGRTFRLHGLHLGSFHEADVFDATPTVVLQGPQAGQGLPLIPVAETGNRVSSAVLSTPVADFLARPWTLTGVFMTAAATPPVPDGGAAQGLWLLADYSEE</sequence>
<evidence type="ECO:0000313" key="9">
    <source>
        <dbReference type="EMBL" id="NOK36453.1"/>
    </source>
</evidence>
<keyword evidence="3" id="KW-0732">Signal</keyword>
<proteinExistence type="predicted"/>
<keyword evidence="4" id="KW-0106">Calcium</keyword>
<dbReference type="SUPFAM" id="SSF49899">
    <property type="entry name" value="Concanavalin A-like lectins/glucanases"/>
    <property type="match status" value="3"/>
</dbReference>
<dbReference type="EMBL" id="JABFJV010000163">
    <property type="protein sequence ID" value="NOK36453.1"/>
    <property type="molecule type" value="Genomic_DNA"/>
</dbReference>
<protein>
    <recommendedName>
        <fullName evidence="8">LamG-like jellyroll fold domain-containing protein</fullName>
    </recommendedName>
</protein>
<evidence type="ECO:0000256" key="3">
    <source>
        <dbReference type="ARBA" id="ARBA00022729"/>
    </source>
</evidence>
<organism evidence="9 10">
    <name type="scientific">Corallococcus exercitus</name>
    <dbReference type="NCBI Taxonomy" id="2316736"/>
    <lineage>
        <taxon>Bacteria</taxon>
        <taxon>Pseudomonadati</taxon>
        <taxon>Myxococcota</taxon>
        <taxon>Myxococcia</taxon>
        <taxon>Myxococcales</taxon>
        <taxon>Cystobacterineae</taxon>
        <taxon>Myxococcaceae</taxon>
        <taxon>Corallococcus</taxon>
    </lineage>
</organism>
<feature type="domain" description="LamG-like jellyroll fold" evidence="8">
    <location>
        <begin position="2205"/>
        <end position="2347"/>
    </location>
</feature>
<dbReference type="Proteomes" id="UP000563426">
    <property type="component" value="Unassembled WGS sequence"/>
</dbReference>
<accession>A0A7Y4KM98</accession>